<dbReference type="Gene3D" id="3.40.50.20">
    <property type="match status" value="1"/>
</dbReference>
<proteinExistence type="inferred from homology"/>
<evidence type="ECO:0000313" key="8">
    <source>
        <dbReference type="Proteomes" id="UP000638732"/>
    </source>
</evidence>
<accession>A0A965ZGH1</accession>
<evidence type="ECO:0000259" key="6">
    <source>
        <dbReference type="Pfam" id="PF17836"/>
    </source>
</evidence>
<dbReference type="InterPro" id="IPR011004">
    <property type="entry name" value="Trimer_LpxA-like_sf"/>
</dbReference>
<dbReference type="NCBIfam" id="TIGR03570">
    <property type="entry name" value="NeuD_NnaD"/>
    <property type="match status" value="1"/>
</dbReference>
<dbReference type="InterPro" id="IPR041561">
    <property type="entry name" value="PglD_N"/>
</dbReference>
<sequence>MHIIGAGGHAKVVLEILEQSDPILTIWDDNTEAYLVHHKVKGNINHFKETGSDKVIVAIGDNNLRKKIVGELDFPPAITAIHASSSISLSAHIGKGTVVMSNVSVNANALIGNNVIINTSASVDHDCNISDFVHIAPQVGVAGNVTVGEGTHIGIGACIIQGISIGKWATIGAGSVIIRDVPDYAVVVGNPGRIIKYKKPIEEIYD</sequence>
<evidence type="ECO:0000256" key="2">
    <source>
        <dbReference type="ARBA" id="ARBA00022679"/>
    </source>
</evidence>
<feature type="domain" description="PglD N-terminal" evidence="6">
    <location>
        <begin position="3"/>
        <end position="71"/>
    </location>
</feature>
<comment type="similarity">
    <text evidence="1">Belongs to the transferase hexapeptide repeat family.</text>
</comment>
<organism evidence="7 8">
    <name type="scientific">Mucilaginibacter agri</name>
    <dbReference type="NCBI Taxonomy" id="2695265"/>
    <lineage>
        <taxon>Bacteria</taxon>
        <taxon>Pseudomonadati</taxon>
        <taxon>Bacteroidota</taxon>
        <taxon>Sphingobacteriia</taxon>
        <taxon>Sphingobacteriales</taxon>
        <taxon>Sphingobacteriaceae</taxon>
        <taxon>Mucilaginibacter</taxon>
    </lineage>
</organism>
<dbReference type="InterPro" id="IPR050179">
    <property type="entry name" value="Trans_hexapeptide_repeat"/>
</dbReference>
<feature type="active site" description="Proton acceptor" evidence="4">
    <location>
        <position position="125"/>
    </location>
</feature>
<gene>
    <name evidence="7" type="ORF">GSY63_14425</name>
</gene>
<feature type="binding site" evidence="5">
    <location>
        <begin position="28"/>
        <end position="29"/>
    </location>
    <ligand>
        <name>substrate</name>
    </ligand>
</feature>
<dbReference type="PROSITE" id="PS00101">
    <property type="entry name" value="HEXAPEP_TRANSFERASES"/>
    <property type="match status" value="1"/>
</dbReference>
<keyword evidence="2" id="KW-0808">Transferase</keyword>
<feature type="binding site" evidence="5">
    <location>
        <position position="60"/>
    </location>
    <ligand>
        <name>substrate</name>
    </ligand>
</feature>
<dbReference type="Pfam" id="PF17836">
    <property type="entry name" value="PglD_N"/>
    <property type="match status" value="1"/>
</dbReference>
<evidence type="ECO:0000256" key="4">
    <source>
        <dbReference type="PIRSR" id="PIRSR620019-1"/>
    </source>
</evidence>
<dbReference type="PANTHER" id="PTHR43300">
    <property type="entry name" value="ACETYLTRANSFERASE"/>
    <property type="match status" value="1"/>
</dbReference>
<dbReference type="GO" id="GO:0016740">
    <property type="term" value="F:transferase activity"/>
    <property type="evidence" value="ECO:0007669"/>
    <property type="project" value="UniProtKB-KW"/>
</dbReference>
<dbReference type="SUPFAM" id="SSF51161">
    <property type="entry name" value="Trimeric LpxA-like enzymes"/>
    <property type="match status" value="1"/>
</dbReference>
<evidence type="ECO:0000256" key="3">
    <source>
        <dbReference type="ARBA" id="ARBA00022737"/>
    </source>
</evidence>
<dbReference type="PANTHER" id="PTHR43300:SF7">
    <property type="entry name" value="UDP-N-ACETYLBACILLOSAMINE N-ACETYLTRANSFERASE"/>
    <property type="match status" value="1"/>
</dbReference>
<reference evidence="7" key="1">
    <citation type="submission" date="2020-01" db="EMBL/GenBank/DDBJ databases">
        <authorList>
            <person name="Seo Y.L."/>
        </authorList>
    </citation>
    <scope>NUCLEOTIDE SEQUENCE</scope>
    <source>
        <strain evidence="7">R11</strain>
    </source>
</reference>
<name>A0A965ZGH1_9SPHI</name>
<feature type="binding site" evidence="5">
    <location>
        <position position="134"/>
    </location>
    <ligand>
        <name>acetyl-CoA</name>
        <dbReference type="ChEBI" id="CHEBI:57288"/>
    </ligand>
</feature>
<dbReference type="AlphaFoldDB" id="A0A965ZGH1"/>
<protein>
    <submittedName>
        <fullName evidence="7">Acetyltransferase</fullName>
    </submittedName>
</protein>
<feature type="binding site" evidence="5">
    <location>
        <position position="155"/>
    </location>
    <ligand>
        <name>acetyl-CoA</name>
        <dbReference type="ChEBI" id="CHEBI:57288"/>
    </ligand>
</feature>
<comment type="caution">
    <text evidence="7">The sequence shown here is derived from an EMBL/GenBank/DDBJ whole genome shotgun (WGS) entry which is preliminary data.</text>
</comment>
<evidence type="ECO:0000256" key="1">
    <source>
        <dbReference type="ARBA" id="ARBA00007274"/>
    </source>
</evidence>
<dbReference type="InterPro" id="IPR020019">
    <property type="entry name" value="AcTrfase_PglD-like"/>
</dbReference>
<evidence type="ECO:0000256" key="5">
    <source>
        <dbReference type="PIRSR" id="PIRSR620019-2"/>
    </source>
</evidence>
<dbReference type="Proteomes" id="UP000638732">
    <property type="component" value="Unassembled WGS sequence"/>
</dbReference>
<dbReference type="InterPro" id="IPR018357">
    <property type="entry name" value="Hexapep_transf_CS"/>
</dbReference>
<feature type="site" description="Increases basicity of active site His" evidence="4">
    <location>
        <position position="126"/>
    </location>
</feature>
<reference evidence="7" key="2">
    <citation type="submission" date="2020-10" db="EMBL/GenBank/DDBJ databases">
        <title>Mucilaginibacter sp. nov., isolated from soil.</title>
        <authorList>
            <person name="Jeon C.O."/>
        </authorList>
    </citation>
    <scope>NUCLEOTIDE SEQUENCE</scope>
    <source>
        <strain evidence="7">R11</strain>
    </source>
</reference>
<dbReference type="CDD" id="cd03360">
    <property type="entry name" value="LbH_AT_putative"/>
    <property type="match status" value="1"/>
</dbReference>
<dbReference type="Gene3D" id="2.160.10.10">
    <property type="entry name" value="Hexapeptide repeat proteins"/>
    <property type="match status" value="1"/>
</dbReference>
<keyword evidence="3" id="KW-0677">Repeat</keyword>
<evidence type="ECO:0000313" key="7">
    <source>
        <dbReference type="EMBL" id="NCD70560.1"/>
    </source>
</evidence>
<dbReference type="EMBL" id="WWEO01000043">
    <property type="protein sequence ID" value="NCD70560.1"/>
    <property type="molecule type" value="Genomic_DNA"/>
</dbReference>
<keyword evidence="8" id="KW-1185">Reference proteome</keyword>